<keyword evidence="1" id="KW-0812">Transmembrane</keyword>
<dbReference type="AlphaFoldDB" id="A0A8H4REP0"/>
<proteinExistence type="predicted"/>
<dbReference type="OrthoDB" id="3540210at2759"/>
<keyword evidence="1" id="KW-0472">Membrane</keyword>
<reference evidence="2 3" key="1">
    <citation type="submission" date="2020-03" db="EMBL/GenBank/DDBJ databases">
        <title>Draft Genome Sequence of Cudoniella acicularis.</title>
        <authorList>
            <person name="Buettner E."/>
            <person name="Kellner H."/>
        </authorList>
    </citation>
    <scope>NUCLEOTIDE SEQUENCE [LARGE SCALE GENOMIC DNA]</scope>
    <source>
        <strain evidence="2 3">DSM 108380</strain>
    </source>
</reference>
<evidence type="ECO:0000313" key="2">
    <source>
        <dbReference type="EMBL" id="KAF4627886.1"/>
    </source>
</evidence>
<name>A0A8H4REP0_9HELO</name>
<accession>A0A8H4REP0</accession>
<evidence type="ECO:0000313" key="3">
    <source>
        <dbReference type="Proteomes" id="UP000566819"/>
    </source>
</evidence>
<evidence type="ECO:0000256" key="1">
    <source>
        <dbReference type="SAM" id="Phobius"/>
    </source>
</evidence>
<dbReference type="Proteomes" id="UP000566819">
    <property type="component" value="Unassembled WGS sequence"/>
</dbReference>
<protein>
    <submittedName>
        <fullName evidence="2">Uncharacterized protein</fullName>
    </submittedName>
</protein>
<sequence>MMDSREDLGINSEDKDRVHLKRSFACSPITTKGYTTTGTSSMDYRDWSVKNHTGHTSFNYIAALYGPSATNDTLLGLGDPVFENATYIYTNLKEVGPLYYNYGDAGYDIGLVFLEQNNKGQRPKLTRSLKTEFFDNSQGFNPVPELSIPNSTINLVFVSFSGAYLKPSDDLWLSAHKNTTMVSGESHFAKDGNIIYLMDNLLSVLACSEKFQLCNPFPDTGTTPQCITPLSVAQMSYIPDDELRQIFPRDNQIATIIALTTVAVYSSFISTMSGLDRPLLVENRVAGIKSLAPASDQWVLEAKTLFSIGLAGFQRLLLDYISGPSPQYVPYMLFANQSENDSNLQWLCVNHIIKRSDYTNFSTLAISLIFGLGFIVIGTSLCLETVVGSVRPKWGKEQWKQTT</sequence>
<dbReference type="EMBL" id="JAAMPI010000895">
    <property type="protein sequence ID" value="KAF4627886.1"/>
    <property type="molecule type" value="Genomic_DNA"/>
</dbReference>
<gene>
    <name evidence="2" type="ORF">G7Y89_g10265</name>
</gene>
<keyword evidence="1" id="KW-1133">Transmembrane helix</keyword>
<comment type="caution">
    <text evidence="2">The sequence shown here is derived from an EMBL/GenBank/DDBJ whole genome shotgun (WGS) entry which is preliminary data.</text>
</comment>
<feature type="transmembrane region" description="Helical" evidence="1">
    <location>
        <begin position="364"/>
        <end position="387"/>
    </location>
</feature>
<feature type="transmembrane region" description="Helical" evidence="1">
    <location>
        <begin position="253"/>
        <end position="275"/>
    </location>
</feature>
<organism evidence="2 3">
    <name type="scientific">Cudoniella acicularis</name>
    <dbReference type="NCBI Taxonomy" id="354080"/>
    <lineage>
        <taxon>Eukaryota</taxon>
        <taxon>Fungi</taxon>
        <taxon>Dikarya</taxon>
        <taxon>Ascomycota</taxon>
        <taxon>Pezizomycotina</taxon>
        <taxon>Leotiomycetes</taxon>
        <taxon>Helotiales</taxon>
        <taxon>Tricladiaceae</taxon>
        <taxon>Cudoniella</taxon>
    </lineage>
</organism>
<keyword evidence="3" id="KW-1185">Reference proteome</keyword>